<sequence precursor="true">MDTRPGKVNMPVRYLFTTLCLLPLALSSNAFAQDGSFPQADSVYGSGGYAQPSFGPGPQGQGQYGQGMMPQGPHGGYQSGYGPQGYSAPFPPAYGYQGNGFIDGNMPNTTYTQYPDDGGWLYADSPIEKALKNTFRHGFFRLEYLLWDVEDPGNTVVGTDLSGFRNNPGALVPATDLVTGALIGQGVVQNLDTISLKDNNGIRGTWGLPIFEGTLETSVFSLQTNTSSIVGGVQLPSTTGALDGIFPLIPLDVDGTNALLSFNRSYQATLRTGIWGTEANYVVDAPDPNAFFQVRPMIGFRYMNFRETFSQVGVNTSAGEDPSDPAATTYTTTIDSSVNNNYYGPQIGLRAELVGKRFSLAAEPKALIGLNSYKATLSDQNVLEGEGLVSQTVTDTTFGPILDLQVSGKVHVTQNFSIFVSWEGMWTGMVSRPYMNVDYNATTQTNPPETNLRLNPRFTDAFLQGLTVGGEVRY</sequence>
<feature type="region of interest" description="Disordered" evidence="1">
    <location>
        <begin position="48"/>
        <end position="82"/>
    </location>
</feature>
<dbReference type="EMBL" id="CP036299">
    <property type="protein sequence ID" value="QDV31929.1"/>
    <property type="molecule type" value="Genomic_DNA"/>
</dbReference>
<protein>
    <submittedName>
        <fullName evidence="3">Uncharacterized protein</fullName>
    </submittedName>
</protein>
<evidence type="ECO:0000313" key="3">
    <source>
        <dbReference type="EMBL" id="QDV31929.1"/>
    </source>
</evidence>
<dbReference type="Proteomes" id="UP000315349">
    <property type="component" value="Chromosome"/>
</dbReference>
<keyword evidence="4" id="KW-1185">Reference proteome</keyword>
<reference evidence="3 4" key="1">
    <citation type="submission" date="2019-02" db="EMBL/GenBank/DDBJ databases">
        <title>Deep-cultivation of Planctomycetes and their phenomic and genomic characterization uncovers novel biology.</title>
        <authorList>
            <person name="Wiegand S."/>
            <person name="Jogler M."/>
            <person name="Boedeker C."/>
            <person name="Pinto D."/>
            <person name="Vollmers J."/>
            <person name="Rivas-Marin E."/>
            <person name="Kohn T."/>
            <person name="Peeters S.H."/>
            <person name="Heuer A."/>
            <person name="Rast P."/>
            <person name="Oberbeckmann S."/>
            <person name="Bunk B."/>
            <person name="Jeske O."/>
            <person name="Meyerdierks A."/>
            <person name="Storesund J.E."/>
            <person name="Kallscheuer N."/>
            <person name="Luecker S."/>
            <person name="Lage O.M."/>
            <person name="Pohl T."/>
            <person name="Merkel B.J."/>
            <person name="Hornburger P."/>
            <person name="Mueller R.-W."/>
            <person name="Bruemmer F."/>
            <person name="Labrenz M."/>
            <person name="Spormann A.M."/>
            <person name="Op den Camp H."/>
            <person name="Overmann J."/>
            <person name="Amann R."/>
            <person name="Jetten M.S.M."/>
            <person name="Mascher T."/>
            <person name="Medema M.H."/>
            <person name="Devos D.P."/>
            <person name="Kaster A.-K."/>
            <person name="Ovreas L."/>
            <person name="Rohde M."/>
            <person name="Galperin M.Y."/>
            <person name="Jogler C."/>
        </authorList>
    </citation>
    <scope>NUCLEOTIDE SEQUENCE [LARGE SCALE GENOMIC DNA]</scope>
    <source>
        <strain evidence="3 4">Spb1</strain>
    </source>
</reference>
<name>A0A518GTN7_9PLAN</name>
<dbReference type="AlphaFoldDB" id="A0A518GTN7"/>
<organism evidence="3 4">
    <name type="scientific">Planctopirus ephydatiae</name>
    <dbReference type="NCBI Taxonomy" id="2528019"/>
    <lineage>
        <taxon>Bacteria</taxon>
        <taxon>Pseudomonadati</taxon>
        <taxon>Planctomycetota</taxon>
        <taxon>Planctomycetia</taxon>
        <taxon>Planctomycetales</taxon>
        <taxon>Planctomycetaceae</taxon>
        <taxon>Planctopirus</taxon>
    </lineage>
</organism>
<keyword evidence="2" id="KW-0732">Signal</keyword>
<evidence type="ECO:0000256" key="1">
    <source>
        <dbReference type="SAM" id="MobiDB-lite"/>
    </source>
</evidence>
<dbReference type="Gene3D" id="2.40.128.90">
    <property type="entry name" value="OMPT-like"/>
    <property type="match status" value="1"/>
</dbReference>
<feature type="compositionally biased region" description="Gly residues" evidence="1">
    <location>
        <begin position="73"/>
        <end position="82"/>
    </location>
</feature>
<dbReference type="InterPro" id="IPR011446">
    <property type="entry name" value="BBP7"/>
</dbReference>
<accession>A0A518GTN7</accession>
<evidence type="ECO:0000256" key="2">
    <source>
        <dbReference type="SAM" id="SignalP"/>
    </source>
</evidence>
<dbReference type="RefSeq" id="WP_145303629.1">
    <property type="nucleotide sequence ID" value="NZ_CP036299.1"/>
</dbReference>
<gene>
    <name evidence="3" type="ORF">Spb1_38760</name>
</gene>
<dbReference type="KEGG" id="peh:Spb1_38760"/>
<dbReference type="InterPro" id="IPR053724">
    <property type="entry name" value="OMP_A26_sf"/>
</dbReference>
<feature type="chain" id="PRO_5022113943" evidence="2">
    <location>
        <begin position="33"/>
        <end position="474"/>
    </location>
</feature>
<dbReference type="OrthoDB" id="214985at2"/>
<proteinExistence type="predicted"/>
<feature type="signal peptide" evidence="2">
    <location>
        <begin position="1"/>
        <end position="32"/>
    </location>
</feature>
<evidence type="ECO:0000313" key="4">
    <source>
        <dbReference type="Proteomes" id="UP000315349"/>
    </source>
</evidence>
<dbReference type="Pfam" id="PF07585">
    <property type="entry name" value="BBP7"/>
    <property type="match status" value="1"/>
</dbReference>